<accession>A0ACB9H121</accession>
<organism evidence="1 2">
    <name type="scientific">Cichorium intybus</name>
    <name type="common">Chicory</name>
    <dbReference type="NCBI Taxonomy" id="13427"/>
    <lineage>
        <taxon>Eukaryota</taxon>
        <taxon>Viridiplantae</taxon>
        <taxon>Streptophyta</taxon>
        <taxon>Embryophyta</taxon>
        <taxon>Tracheophyta</taxon>
        <taxon>Spermatophyta</taxon>
        <taxon>Magnoliopsida</taxon>
        <taxon>eudicotyledons</taxon>
        <taxon>Gunneridae</taxon>
        <taxon>Pentapetalae</taxon>
        <taxon>asterids</taxon>
        <taxon>campanulids</taxon>
        <taxon>Asterales</taxon>
        <taxon>Asteraceae</taxon>
        <taxon>Cichorioideae</taxon>
        <taxon>Cichorieae</taxon>
        <taxon>Cichoriinae</taxon>
        <taxon>Cichorium</taxon>
    </lineage>
</organism>
<evidence type="ECO:0000313" key="1">
    <source>
        <dbReference type="EMBL" id="KAI3789548.1"/>
    </source>
</evidence>
<name>A0ACB9H121_CICIN</name>
<sequence length="122" mass="13148">MGKETVNILRTEGQEKVGGTFVCVCGAIFMVMFKGPVIFGYSENNLSHNEISAKGQPKPAGWLLSIFIGVRFDNWHLSVLCLIGNCICMAVFLAIQASVLASCGSFSLVLRLQALSPSTFSL</sequence>
<evidence type="ECO:0000313" key="2">
    <source>
        <dbReference type="Proteomes" id="UP001055811"/>
    </source>
</evidence>
<protein>
    <submittedName>
        <fullName evidence="1">Uncharacterized protein</fullName>
    </submittedName>
</protein>
<reference evidence="1 2" key="2">
    <citation type="journal article" date="2022" name="Mol. Ecol. Resour.">
        <title>The genomes of chicory, endive, great burdock and yacon provide insights into Asteraceae paleo-polyploidization history and plant inulin production.</title>
        <authorList>
            <person name="Fan W."/>
            <person name="Wang S."/>
            <person name="Wang H."/>
            <person name="Wang A."/>
            <person name="Jiang F."/>
            <person name="Liu H."/>
            <person name="Zhao H."/>
            <person name="Xu D."/>
            <person name="Zhang Y."/>
        </authorList>
    </citation>
    <scope>NUCLEOTIDE SEQUENCE [LARGE SCALE GENOMIC DNA]</scope>
    <source>
        <strain evidence="2">cv. Punajuju</strain>
        <tissue evidence="1">Leaves</tissue>
    </source>
</reference>
<reference evidence="2" key="1">
    <citation type="journal article" date="2022" name="Mol. Ecol. Resour.">
        <title>The genomes of chicory, endive, great burdock and yacon provide insights into Asteraceae palaeo-polyploidization history and plant inulin production.</title>
        <authorList>
            <person name="Fan W."/>
            <person name="Wang S."/>
            <person name="Wang H."/>
            <person name="Wang A."/>
            <person name="Jiang F."/>
            <person name="Liu H."/>
            <person name="Zhao H."/>
            <person name="Xu D."/>
            <person name="Zhang Y."/>
        </authorList>
    </citation>
    <scope>NUCLEOTIDE SEQUENCE [LARGE SCALE GENOMIC DNA]</scope>
    <source>
        <strain evidence="2">cv. Punajuju</strain>
    </source>
</reference>
<gene>
    <name evidence="1" type="ORF">L2E82_02347</name>
</gene>
<comment type="caution">
    <text evidence="1">The sequence shown here is derived from an EMBL/GenBank/DDBJ whole genome shotgun (WGS) entry which is preliminary data.</text>
</comment>
<keyword evidence="2" id="KW-1185">Reference proteome</keyword>
<dbReference type="EMBL" id="CM042009">
    <property type="protein sequence ID" value="KAI3789548.1"/>
    <property type="molecule type" value="Genomic_DNA"/>
</dbReference>
<proteinExistence type="predicted"/>
<dbReference type="Proteomes" id="UP001055811">
    <property type="component" value="Linkage Group LG01"/>
</dbReference>